<organism evidence="6 7">
    <name type="scientific">Pisum sativum</name>
    <name type="common">Garden pea</name>
    <name type="synonym">Lathyrus oleraceus</name>
    <dbReference type="NCBI Taxonomy" id="3888"/>
    <lineage>
        <taxon>Eukaryota</taxon>
        <taxon>Viridiplantae</taxon>
        <taxon>Streptophyta</taxon>
        <taxon>Embryophyta</taxon>
        <taxon>Tracheophyta</taxon>
        <taxon>Spermatophyta</taxon>
        <taxon>Magnoliopsida</taxon>
        <taxon>eudicotyledons</taxon>
        <taxon>Gunneridae</taxon>
        <taxon>Pentapetalae</taxon>
        <taxon>rosids</taxon>
        <taxon>fabids</taxon>
        <taxon>Fabales</taxon>
        <taxon>Fabaceae</taxon>
        <taxon>Papilionoideae</taxon>
        <taxon>50 kb inversion clade</taxon>
        <taxon>NPAAA clade</taxon>
        <taxon>Hologalegina</taxon>
        <taxon>IRL clade</taxon>
        <taxon>Fabeae</taxon>
        <taxon>Lathyrus</taxon>
    </lineage>
</organism>
<dbReference type="PROSITE" id="PS00108">
    <property type="entry name" value="PROTEIN_KINASE_ST"/>
    <property type="match status" value="1"/>
</dbReference>
<dbReference type="InterPro" id="IPR045274">
    <property type="entry name" value="WAK-like"/>
</dbReference>
<dbReference type="SUPFAM" id="SSF56112">
    <property type="entry name" value="Protein kinase-like (PK-like)"/>
    <property type="match status" value="1"/>
</dbReference>
<evidence type="ECO:0000313" key="6">
    <source>
        <dbReference type="EMBL" id="KAI5405826.1"/>
    </source>
</evidence>
<dbReference type="InterPro" id="IPR008271">
    <property type="entry name" value="Ser/Thr_kinase_AS"/>
</dbReference>
<keyword evidence="1" id="KW-0547">Nucleotide-binding</keyword>
<dbReference type="Gramene" id="Psat05G0254900-T1">
    <property type="protein sequence ID" value="KAI5405826.1"/>
    <property type="gene ID" value="KIW84_052549"/>
</dbReference>
<feature type="domain" description="Protein kinase" evidence="5">
    <location>
        <begin position="59"/>
        <end position="307"/>
    </location>
</feature>
<accession>A0A9D4WSD5</accession>
<dbReference type="SMART" id="SM00220">
    <property type="entry name" value="S_TKc"/>
    <property type="match status" value="1"/>
</dbReference>
<comment type="catalytic activity">
    <reaction evidence="3">
        <text>L-seryl-[protein] + ATP = O-phospho-L-seryl-[protein] + ADP + H(+)</text>
        <dbReference type="Rhea" id="RHEA:17989"/>
        <dbReference type="Rhea" id="RHEA-COMP:9863"/>
        <dbReference type="Rhea" id="RHEA-COMP:11604"/>
        <dbReference type="ChEBI" id="CHEBI:15378"/>
        <dbReference type="ChEBI" id="CHEBI:29999"/>
        <dbReference type="ChEBI" id="CHEBI:30616"/>
        <dbReference type="ChEBI" id="CHEBI:83421"/>
        <dbReference type="ChEBI" id="CHEBI:456216"/>
    </reaction>
</comment>
<evidence type="ECO:0000256" key="1">
    <source>
        <dbReference type="ARBA" id="ARBA00022741"/>
    </source>
</evidence>
<proteinExistence type="predicted"/>
<protein>
    <recommendedName>
        <fullName evidence="5">Protein kinase domain-containing protein</fullName>
    </recommendedName>
</protein>
<dbReference type="GO" id="GO:0005886">
    <property type="term" value="C:plasma membrane"/>
    <property type="evidence" value="ECO:0007669"/>
    <property type="project" value="TreeGrafter"/>
</dbReference>
<evidence type="ECO:0000313" key="7">
    <source>
        <dbReference type="Proteomes" id="UP001058974"/>
    </source>
</evidence>
<dbReference type="PROSITE" id="PS50011">
    <property type="entry name" value="PROTEIN_KINASE_DOM"/>
    <property type="match status" value="1"/>
</dbReference>
<dbReference type="Proteomes" id="UP001058974">
    <property type="component" value="Chromosome 5"/>
</dbReference>
<dbReference type="InterPro" id="IPR000719">
    <property type="entry name" value="Prot_kinase_dom"/>
</dbReference>
<sequence length="307" mass="34631">MEGIIYISKDVVFNEDEFHFKINFTIDGHSQDPQSSQHRGSAETAKVLTLDGLKEATNNFDDKILGQGGQGTVYRGVLQVKRTVAIKRSKVSDPNQVEQFISEVIVLSQINHRNVVQLLSCCLETEFPLLVYEFISNGTNFEHLRDQNKSLELGFKTRLRIATQTVGALAYLYSAASTPIIHRDVKTSNILLYHNRTAKVSDFGASRIVPLDQSQITTLVKGTLGPEDDRSLGVYFVSSMKDGRLLHIVERQIINEANVAQIKEVANISERCLRWKREDKPTMKEAAMELEGMLVMEEHRGEIQICH</sequence>
<dbReference type="Pfam" id="PF00069">
    <property type="entry name" value="Pkinase"/>
    <property type="match status" value="1"/>
</dbReference>
<evidence type="ECO:0000256" key="3">
    <source>
        <dbReference type="ARBA" id="ARBA00047558"/>
    </source>
</evidence>
<dbReference type="AlphaFoldDB" id="A0A9D4WSD5"/>
<reference evidence="6 7" key="1">
    <citation type="journal article" date="2022" name="Nat. Genet.">
        <title>Improved pea reference genome and pan-genome highlight genomic features and evolutionary characteristics.</title>
        <authorList>
            <person name="Yang T."/>
            <person name="Liu R."/>
            <person name="Luo Y."/>
            <person name="Hu S."/>
            <person name="Wang D."/>
            <person name="Wang C."/>
            <person name="Pandey M.K."/>
            <person name="Ge S."/>
            <person name="Xu Q."/>
            <person name="Li N."/>
            <person name="Li G."/>
            <person name="Huang Y."/>
            <person name="Saxena R.K."/>
            <person name="Ji Y."/>
            <person name="Li M."/>
            <person name="Yan X."/>
            <person name="He Y."/>
            <person name="Liu Y."/>
            <person name="Wang X."/>
            <person name="Xiang C."/>
            <person name="Varshney R.K."/>
            <person name="Ding H."/>
            <person name="Gao S."/>
            <person name="Zong X."/>
        </authorList>
    </citation>
    <scope>NUCLEOTIDE SEQUENCE [LARGE SCALE GENOMIC DNA]</scope>
    <source>
        <strain evidence="6 7">cv. Zhongwan 6</strain>
    </source>
</reference>
<dbReference type="Gene3D" id="1.10.510.10">
    <property type="entry name" value="Transferase(Phosphotransferase) domain 1"/>
    <property type="match status" value="2"/>
</dbReference>
<dbReference type="GO" id="GO:0004674">
    <property type="term" value="F:protein serine/threonine kinase activity"/>
    <property type="evidence" value="ECO:0007669"/>
    <property type="project" value="TreeGrafter"/>
</dbReference>
<dbReference type="GO" id="GO:0005524">
    <property type="term" value="F:ATP binding"/>
    <property type="evidence" value="ECO:0007669"/>
    <property type="project" value="UniProtKB-KW"/>
</dbReference>
<keyword evidence="7" id="KW-1185">Reference proteome</keyword>
<name>A0A9D4WSD5_PEA</name>
<comment type="catalytic activity">
    <reaction evidence="4">
        <text>L-threonyl-[protein] + ATP = O-phospho-L-threonyl-[protein] + ADP + H(+)</text>
        <dbReference type="Rhea" id="RHEA:46608"/>
        <dbReference type="Rhea" id="RHEA-COMP:11060"/>
        <dbReference type="Rhea" id="RHEA-COMP:11605"/>
        <dbReference type="ChEBI" id="CHEBI:15378"/>
        <dbReference type="ChEBI" id="CHEBI:30013"/>
        <dbReference type="ChEBI" id="CHEBI:30616"/>
        <dbReference type="ChEBI" id="CHEBI:61977"/>
        <dbReference type="ChEBI" id="CHEBI:456216"/>
    </reaction>
</comment>
<evidence type="ECO:0000256" key="4">
    <source>
        <dbReference type="ARBA" id="ARBA00047951"/>
    </source>
</evidence>
<dbReference type="EMBL" id="JAMSHJ010000005">
    <property type="protein sequence ID" value="KAI5405826.1"/>
    <property type="molecule type" value="Genomic_DNA"/>
</dbReference>
<comment type="caution">
    <text evidence="6">The sequence shown here is derived from an EMBL/GenBank/DDBJ whole genome shotgun (WGS) entry which is preliminary data.</text>
</comment>
<evidence type="ECO:0000259" key="5">
    <source>
        <dbReference type="PROSITE" id="PS50011"/>
    </source>
</evidence>
<dbReference type="PANTHER" id="PTHR27005">
    <property type="entry name" value="WALL-ASSOCIATED RECEPTOR KINASE-LIKE 21"/>
    <property type="match status" value="1"/>
</dbReference>
<dbReference type="Gene3D" id="3.30.200.20">
    <property type="entry name" value="Phosphorylase Kinase, domain 1"/>
    <property type="match status" value="1"/>
</dbReference>
<keyword evidence="2" id="KW-0067">ATP-binding</keyword>
<dbReference type="PANTHER" id="PTHR27005:SF511">
    <property type="entry name" value="WALL-ASSOCIATED RECEPTOR KINASE 1-RELATED"/>
    <property type="match status" value="1"/>
</dbReference>
<gene>
    <name evidence="6" type="ORF">KIW84_052549</name>
</gene>
<dbReference type="InterPro" id="IPR011009">
    <property type="entry name" value="Kinase-like_dom_sf"/>
</dbReference>
<dbReference type="GO" id="GO:0007166">
    <property type="term" value="P:cell surface receptor signaling pathway"/>
    <property type="evidence" value="ECO:0007669"/>
    <property type="project" value="InterPro"/>
</dbReference>
<evidence type="ECO:0000256" key="2">
    <source>
        <dbReference type="ARBA" id="ARBA00022840"/>
    </source>
</evidence>